<sequence>MAVADKLTSIVAVDVRIHLRSLHPAVSLLAVGGSYKQSWDDQQQVALGESVVTVARPPSSTSSCKELEWIEERWSTGTR</sequence>
<dbReference type="EMBL" id="CAJGYO010000012">
    <property type="protein sequence ID" value="CAD6264421.1"/>
    <property type="molecule type" value="Genomic_DNA"/>
</dbReference>
<keyword evidence="2" id="KW-1185">Reference proteome</keyword>
<gene>
    <name evidence="1" type="ORF">NCGR_LOCUS47726</name>
</gene>
<reference evidence="1" key="1">
    <citation type="submission" date="2020-10" db="EMBL/GenBank/DDBJ databases">
        <authorList>
            <person name="Han B."/>
            <person name="Lu T."/>
            <person name="Zhao Q."/>
            <person name="Huang X."/>
            <person name="Zhao Y."/>
        </authorList>
    </citation>
    <scope>NUCLEOTIDE SEQUENCE</scope>
</reference>
<proteinExistence type="predicted"/>
<dbReference type="Proteomes" id="UP000604825">
    <property type="component" value="Unassembled WGS sequence"/>
</dbReference>
<evidence type="ECO:0000313" key="2">
    <source>
        <dbReference type="Proteomes" id="UP000604825"/>
    </source>
</evidence>
<accession>A0A811R3B5</accession>
<dbReference type="AlphaFoldDB" id="A0A811R3B5"/>
<organism evidence="1 2">
    <name type="scientific">Miscanthus lutarioriparius</name>
    <dbReference type="NCBI Taxonomy" id="422564"/>
    <lineage>
        <taxon>Eukaryota</taxon>
        <taxon>Viridiplantae</taxon>
        <taxon>Streptophyta</taxon>
        <taxon>Embryophyta</taxon>
        <taxon>Tracheophyta</taxon>
        <taxon>Spermatophyta</taxon>
        <taxon>Magnoliopsida</taxon>
        <taxon>Liliopsida</taxon>
        <taxon>Poales</taxon>
        <taxon>Poaceae</taxon>
        <taxon>PACMAD clade</taxon>
        <taxon>Panicoideae</taxon>
        <taxon>Andropogonodae</taxon>
        <taxon>Andropogoneae</taxon>
        <taxon>Saccharinae</taxon>
        <taxon>Miscanthus</taxon>
    </lineage>
</organism>
<protein>
    <submittedName>
        <fullName evidence="1">Uncharacterized protein</fullName>
    </submittedName>
</protein>
<name>A0A811R3B5_9POAL</name>
<evidence type="ECO:0000313" key="1">
    <source>
        <dbReference type="EMBL" id="CAD6264421.1"/>
    </source>
</evidence>
<comment type="caution">
    <text evidence="1">The sequence shown here is derived from an EMBL/GenBank/DDBJ whole genome shotgun (WGS) entry which is preliminary data.</text>
</comment>